<feature type="transmembrane region" description="Helical" evidence="1">
    <location>
        <begin position="131"/>
        <end position="150"/>
    </location>
</feature>
<reference evidence="2 3" key="1">
    <citation type="journal article" date="2017" name="BMC Genomics">
        <title>Genomic analysis of methanogenic archaea reveals a shift towards energy conservation.</title>
        <authorList>
            <person name="Gilmore S.P."/>
            <person name="Henske J.K."/>
            <person name="Sexton J.A."/>
            <person name="Solomon K.V."/>
            <person name="Seppala S."/>
            <person name="Yoo J.I."/>
            <person name="Huyett L.M."/>
            <person name="Pressman A."/>
            <person name="Cogan J.Z."/>
            <person name="Kivenson V."/>
            <person name="Peng X."/>
            <person name="Tan Y."/>
            <person name="Valentine D.L."/>
            <person name="O'Malley M.A."/>
        </authorList>
    </citation>
    <scope>NUCLEOTIDE SEQUENCE [LARGE SCALE GENOMIC DNA]</scope>
    <source>
        <strain evidence="2 3">XII</strain>
    </source>
</reference>
<comment type="caution">
    <text evidence="2">The sequence shown here is derived from an EMBL/GenBank/DDBJ whole genome shotgun (WGS) entry which is preliminary data.</text>
</comment>
<dbReference type="Proteomes" id="UP000243820">
    <property type="component" value="Unassembled WGS sequence"/>
</dbReference>
<protein>
    <submittedName>
        <fullName evidence="2">Uncharacterized protein</fullName>
    </submittedName>
</protein>
<evidence type="ECO:0000256" key="1">
    <source>
        <dbReference type="SAM" id="Phobius"/>
    </source>
</evidence>
<dbReference type="EMBL" id="LMVO01000012">
    <property type="protein sequence ID" value="PAV09452.1"/>
    <property type="molecule type" value="Genomic_DNA"/>
</dbReference>
<keyword evidence="1" id="KW-0812">Transmembrane</keyword>
<organism evidence="2 3">
    <name type="scientific">Methanocorpusculum parvum</name>
    <dbReference type="NCBI Taxonomy" id="2193"/>
    <lineage>
        <taxon>Archaea</taxon>
        <taxon>Methanobacteriati</taxon>
        <taxon>Methanobacteriota</taxon>
        <taxon>Stenosarchaea group</taxon>
        <taxon>Methanomicrobia</taxon>
        <taxon>Methanomicrobiales</taxon>
        <taxon>Methanocorpusculaceae</taxon>
        <taxon>Methanocorpusculum</taxon>
    </lineage>
</organism>
<sequence>MIDVIPAIPIAAVICLLLFTALDFLWKLPKQGGVSGADVIGKELEKSGGDRNGGWMIGNIISSPDASTGTLLAACGYYVWGVWGALISIVLVYIGARICADKVFAGTSGAVCATLIIWTLTSFAGFPPESFIAGCVVAIFLVEGISAKYASRILGKLWRKVS</sequence>
<keyword evidence="1" id="KW-0472">Membrane</keyword>
<proteinExistence type="predicted"/>
<keyword evidence="1" id="KW-1133">Transmembrane helix</keyword>
<gene>
    <name evidence="2" type="ORF">ASJ83_02415</name>
</gene>
<evidence type="ECO:0000313" key="3">
    <source>
        <dbReference type="Proteomes" id="UP000243820"/>
    </source>
</evidence>
<dbReference type="Pfam" id="PF26645">
    <property type="entry name" value="EhaB"/>
    <property type="match status" value="1"/>
</dbReference>
<keyword evidence="3" id="KW-1185">Reference proteome</keyword>
<feature type="transmembrane region" description="Helical" evidence="1">
    <location>
        <begin position="103"/>
        <end position="125"/>
    </location>
</feature>
<name>A0AAX0Q7R0_9EURY</name>
<dbReference type="RefSeq" id="WP_095642065.1">
    <property type="nucleotide sequence ID" value="NZ_LMVO01000012.1"/>
</dbReference>
<dbReference type="InterPro" id="IPR011314">
    <property type="entry name" value="Prd_NiFe_hyd_3_EhaB"/>
</dbReference>
<evidence type="ECO:0000313" key="2">
    <source>
        <dbReference type="EMBL" id="PAV09452.1"/>
    </source>
</evidence>
<accession>A0AAX0Q7R0</accession>
<feature type="transmembrane region" description="Helical" evidence="1">
    <location>
        <begin position="77"/>
        <end position="96"/>
    </location>
</feature>
<feature type="transmembrane region" description="Helical" evidence="1">
    <location>
        <begin position="7"/>
        <end position="26"/>
    </location>
</feature>
<dbReference type="AlphaFoldDB" id="A0AAX0Q7R0"/>